<reference evidence="1" key="1">
    <citation type="submission" date="2019-03" db="EMBL/GenBank/DDBJ databases">
        <authorList>
            <person name="Hao L."/>
        </authorList>
    </citation>
    <scope>NUCLEOTIDE SEQUENCE</scope>
</reference>
<dbReference type="Gene3D" id="3.40.50.1820">
    <property type="entry name" value="alpha/beta hydrolase"/>
    <property type="match status" value="1"/>
</dbReference>
<name>A0A485M1J4_9ZZZZ</name>
<gene>
    <name evidence="1" type="ORF">SCFA_30047</name>
</gene>
<dbReference type="GO" id="GO:0016787">
    <property type="term" value="F:hydrolase activity"/>
    <property type="evidence" value="ECO:0007669"/>
    <property type="project" value="UniProtKB-KW"/>
</dbReference>
<protein>
    <submittedName>
        <fullName evidence="1">Alpha/beta hydrolase family protein</fullName>
    </submittedName>
</protein>
<dbReference type="EMBL" id="CAADRM010000092">
    <property type="protein sequence ID" value="VFU14518.1"/>
    <property type="molecule type" value="Genomic_DNA"/>
</dbReference>
<dbReference type="SUPFAM" id="SSF53474">
    <property type="entry name" value="alpha/beta-Hydrolases"/>
    <property type="match status" value="1"/>
</dbReference>
<accession>A0A485M1J4</accession>
<sequence length="175" mass="19865">MRGWYDDLCAVVYQVYNTPGIDPSAIHCVAFSAGGAIAARYAAMEKYLQSLLLMATPENFRDILPEDPLALKEHFLKIGVIRDERFPPDLTRWYDDFLDLRPGVHLPFVSPRPVGIVHGEDDETVPPEHASRLFEAACHPKKLIMLPKGAHQLRKDPRVLPLIKDWLKQVREKSG</sequence>
<dbReference type="InterPro" id="IPR029058">
    <property type="entry name" value="AB_hydrolase_fold"/>
</dbReference>
<dbReference type="AlphaFoldDB" id="A0A485M1J4"/>
<proteinExistence type="predicted"/>
<evidence type="ECO:0000313" key="1">
    <source>
        <dbReference type="EMBL" id="VFU14518.1"/>
    </source>
</evidence>
<organism evidence="1">
    <name type="scientific">anaerobic digester metagenome</name>
    <dbReference type="NCBI Taxonomy" id="1263854"/>
    <lineage>
        <taxon>unclassified sequences</taxon>
        <taxon>metagenomes</taxon>
        <taxon>ecological metagenomes</taxon>
    </lineage>
</organism>
<keyword evidence="1" id="KW-0378">Hydrolase</keyword>